<accession>A0A9E2KAX0</accession>
<evidence type="ECO:0000313" key="10">
    <source>
        <dbReference type="Proteomes" id="UP000824229"/>
    </source>
</evidence>
<proteinExistence type="inferred from homology"/>
<dbReference type="SMART" id="SM00563">
    <property type="entry name" value="PlsC"/>
    <property type="match status" value="1"/>
</dbReference>
<comment type="similarity">
    <text evidence="2 7">Belongs to the 1-acyl-sn-glycerol-3-phosphate acyltransferase family.</text>
</comment>
<comment type="caution">
    <text evidence="9">The sequence shown here is derived from an EMBL/GenBank/DDBJ whole genome shotgun (WGS) entry which is preliminary data.</text>
</comment>
<sequence length="173" mass="19090">PKDRNVVFISNHQGNFDIPLLMGYIDMPKGFISKIEAKKIPIVAKWMELIHCVFMDRSTLKGSAGAIIEGIKTLKAGHSLVIFPEGTRSKSDHMGEFKSASFKLATKPGIPIVPVTIDGSYKIMEQNHNKIKPAHVKITIHPMIETKGLSKEALEVLPQQVAHMIASALPNQE</sequence>
<evidence type="ECO:0000256" key="6">
    <source>
        <dbReference type="ARBA" id="ARBA00023315"/>
    </source>
</evidence>
<name>A0A9E2KAX0_9FIRM</name>
<dbReference type="NCBIfam" id="TIGR00530">
    <property type="entry name" value="AGP_acyltrn"/>
    <property type="match status" value="1"/>
</dbReference>
<dbReference type="Pfam" id="PF01553">
    <property type="entry name" value="Acyltransferase"/>
    <property type="match status" value="1"/>
</dbReference>
<feature type="non-terminal residue" evidence="9">
    <location>
        <position position="1"/>
    </location>
</feature>
<keyword evidence="7" id="KW-1208">Phospholipid metabolism</keyword>
<dbReference type="PANTHER" id="PTHR10434:SF64">
    <property type="entry name" value="1-ACYL-SN-GLYCEROL-3-PHOSPHATE ACYLTRANSFERASE-RELATED"/>
    <property type="match status" value="1"/>
</dbReference>
<comment type="pathway">
    <text evidence="1">Lipid metabolism.</text>
</comment>
<keyword evidence="4 7" id="KW-0808">Transferase</keyword>
<feature type="domain" description="Phospholipid/glycerol acyltransferase" evidence="8">
    <location>
        <begin position="6"/>
        <end position="120"/>
    </location>
</feature>
<comment type="catalytic activity">
    <reaction evidence="7">
        <text>a 1-acyl-sn-glycero-3-phosphate + an acyl-CoA = a 1,2-diacyl-sn-glycero-3-phosphate + CoA</text>
        <dbReference type="Rhea" id="RHEA:19709"/>
        <dbReference type="ChEBI" id="CHEBI:57287"/>
        <dbReference type="ChEBI" id="CHEBI:57970"/>
        <dbReference type="ChEBI" id="CHEBI:58342"/>
        <dbReference type="ChEBI" id="CHEBI:58608"/>
        <dbReference type="EC" id="2.3.1.51"/>
    </reaction>
</comment>
<evidence type="ECO:0000256" key="5">
    <source>
        <dbReference type="ARBA" id="ARBA00023098"/>
    </source>
</evidence>
<evidence type="ECO:0000256" key="4">
    <source>
        <dbReference type="ARBA" id="ARBA00022679"/>
    </source>
</evidence>
<dbReference type="AlphaFoldDB" id="A0A9E2KAX0"/>
<evidence type="ECO:0000313" key="9">
    <source>
        <dbReference type="EMBL" id="MBU3803256.1"/>
    </source>
</evidence>
<evidence type="ECO:0000259" key="8">
    <source>
        <dbReference type="SMART" id="SM00563"/>
    </source>
</evidence>
<dbReference type="InterPro" id="IPR002123">
    <property type="entry name" value="Plipid/glycerol_acylTrfase"/>
</dbReference>
<evidence type="ECO:0000256" key="2">
    <source>
        <dbReference type="ARBA" id="ARBA00008655"/>
    </source>
</evidence>
<protein>
    <recommendedName>
        <fullName evidence="7">1-acyl-sn-glycerol-3-phosphate acyltransferase</fullName>
        <ecNumber evidence="7">2.3.1.51</ecNumber>
    </recommendedName>
</protein>
<comment type="domain">
    <text evidence="7">The HXXXXD motif is essential for acyltransferase activity and may constitute the binding site for the phosphate moiety of the glycerol-3-phosphate.</text>
</comment>
<dbReference type="SUPFAM" id="SSF69593">
    <property type="entry name" value="Glycerol-3-phosphate (1)-acyltransferase"/>
    <property type="match status" value="1"/>
</dbReference>
<dbReference type="CDD" id="cd07989">
    <property type="entry name" value="LPLAT_AGPAT-like"/>
    <property type="match status" value="1"/>
</dbReference>
<keyword evidence="6 7" id="KW-0012">Acyltransferase</keyword>
<dbReference type="GO" id="GO:0016020">
    <property type="term" value="C:membrane"/>
    <property type="evidence" value="ECO:0007669"/>
    <property type="project" value="InterPro"/>
</dbReference>
<evidence type="ECO:0000256" key="3">
    <source>
        <dbReference type="ARBA" id="ARBA00022516"/>
    </source>
</evidence>
<organism evidence="9 10">
    <name type="scientific">Candidatus Cellulosilyticum pullistercoris</name>
    <dbReference type="NCBI Taxonomy" id="2838521"/>
    <lineage>
        <taxon>Bacteria</taxon>
        <taxon>Bacillati</taxon>
        <taxon>Bacillota</taxon>
        <taxon>Clostridia</taxon>
        <taxon>Lachnospirales</taxon>
        <taxon>Cellulosilyticaceae</taxon>
        <taxon>Cellulosilyticum</taxon>
    </lineage>
</organism>
<reference evidence="9" key="1">
    <citation type="journal article" date="2021" name="PeerJ">
        <title>Extensive microbial diversity within the chicken gut microbiome revealed by metagenomics and culture.</title>
        <authorList>
            <person name="Gilroy R."/>
            <person name="Ravi A."/>
            <person name="Getino M."/>
            <person name="Pursley I."/>
            <person name="Horton D.L."/>
            <person name="Alikhan N.F."/>
            <person name="Baker D."/>
            <person name="Gharbi K."/>
            <person name="Hall N."/>
            <person name="Watson M."/>
            <person name="Adriaenssens E.M."/>
            <person name="Foster-Nyarko E."/>
            <person name="Jarju S."/>
            <person name="Secka A."/>
            <person name="Antonio M."/>
            <person name="Oren A."/>
            <person name="Chaudhuri R.R."/>
            <person name="La Ragione R."/>
            <person name="Hildebrand F."/>
            <person name="Pallen M.J."/>
        </authorList>
    </citation>
    <scope>NUCLEOTIDE SEQUENCE</scope>
    <source>
        <strain evidence="9">B5-657</strain>
    </source>
</reference>
<dbReference type="EC" id="2.3.1.51" evidence="7"/>
<keyword evidence="3 7" id="KW-0444">Lipid biosynthesis</keyword>
<dbReference type="Proteomes" id="UP000824229">
    <property type="component" value="Unassembled WGS sequence"/>
</dbReference>
<evidence type="ECO:0000256" key="7">
    <source>
        <dbReference type="RuleBase" id="RU361267"/>
    </source>
</evidence>
<keyword evidence="7" id="KW-0594">Phospholipid biosynthesis</keyword>
<dbReference type="GO" id="GO:0006654">
    <property type="term" value="P:phosphatidic acid biosynthetic process"/>
    <property type="evidence" value="ECO:0007669"/>
    <property type="project" value="TreeGrafter"/>
</dbReference>
<reference evidence="9" key="2">
    <citation type="submission" date="2021-04" db="EMBL/GenBank/DDBJ databases">
        <authorList>
            <person name="Gilroy R."/>
        </authorList>
    </citation>
    <scope>NUCLEOTIDE SEQUENCE</scope>
    <source>
        <strain evidence="9">B5-657</strain>
    </source>
</reference>
<dbReference type="EMBL" id="JAHLFQ010000014">
    <property type="protein sequence ID" value="MBU3803256.1"/>
    <property type="molecule type" value="Genomic_DNA"/>
</dbReference>
<gene>
    <name evidence="9" type="ORF">H9872_00665</name>
</gene>
<dbReference type="InterPro" id="IPR004552">
    <property type="entry name" value="AGP_acyltrans"/>
</dbReference>
<keyword evidence="5 7" id="KW-0443">Lipid metabolism</keyword>
<dbReference type="GO" id="GO:0003841">
    <property type="term" value="F:1-acylglycerol-3-phosphate O-acyltransferase activity"/>
    <property type="evidence" value="ECO:0007669"/>
    <property type="project" value="UniProtKB-UniRule"/>
</dbReference>
<evidence type="ECO:0000256" key="1">
    <source>
        <dbReference type="ARBA" id="ARBA00005189"/>
    </source>
</evidence>
<dbReference type="PANTHER" id="PTHR10434">
    <property type="entry name" value="1-ACYL-SN-GLYCEROL-3-PHOSPHATE ACYLTRANSFERASE"/>
    <property type="match status" value="1"/>
</dbReference>